<dbReference type="PRINTS" id="PR00344">
    <property type="entry name" value="BCTRLSENSOR"/>
</dbReference>
<dbReference type="RefSeq" id="WP_146305735.1">
    <property type="nucleotide sequence ID" value="NZ_VOHS01000012.1"/>
</dbReference>
<dbReference type="InterPro" id="IPR003594">
    <property type="entry name" value="HATPase_dom"/>
</dbReference>
<evidence type="ECO:0000256" key="4">
    <source>
        <dbReference type="ARBA" id="ARBA00022679"/>
    </source>
</evidence>
<dbReference type="InterPro" id="IPR004358">
    <property type="entry name" value="Sig_transdc_His_kin-like_C"/>
</dbReference>
<dbReference type="Pfam" id="PF02518">
    <property type="entry name" value="HATPase_c"/>
    <property type="match status" value="1"/>
</dbReference>
<keyword evidence="6" id="KW-0812">Transmembrane</keyword>
<dbReference type="CDD" id="cd00082">
    <property type="entry name" value="HisKA"/>
    <property type="match status" value="1"/>
</dbReference>
<gene>
    <name evidence="8" type="ORF">FEF09_14215</name>
</gene>
<dbReference type="FunFam" id="3.30.565.10:FF:000006">
    <property type="entry name" value="Sensor histidine kinase WalK"/>
    <property type="match status" value="1"/>
</dbReference>
<keyword evidence="4" id="KW-0808">Transferase</keyword>
<evidence type="ECO:0000256" key="1">
    <source>
        <dbReference type="ARBA" id="ARBA00000085"/>
    </source>
</evidence>
<feature type="transmembrane region" description="Helical" evidence="6">
    <location>
        <begin position="185"/>
        <end position="206"/>
    </location>
</feature>
<dbReference type="CDD" id="cd00075">
    <property type="entry name" value="HATPase"/>
    <property type="match status" value="1"/>
</dbReference>
<comment type="caution">
    <text evidence="8">The sequence shown here is derived from an EMBL/GenBank/DDBJ whole genome shotgun (WGS) entry which is preliminary data.</text>
</comment>
<dbReference type="EMBL" id="VOHS01000012">
    <property type="protein sequence ID" value="TWV99852.1"/>
    <property type="molecule type" value="Genomic_DNA"/>
</dbReference>
<dbReference type="PANTHER" id="PTHR43047:SF72">
    <property type="entry name" value="OSMOSENSING HISTIDINE PROTEIN KINASE SLN1"/>
    <property type="match status" value="1"/>
</dbReference>
<dbReference type="EC" id="2.7.13.3" evidence="2"/>
<dbReference type="SMART" id="SM00387">
    <property type="entry name" value="HATPase_c"/>
    <property type="match status" value="1"/>
</dbReference>
<keyword evidence="6" id="KW-0472">Membrane</keyword>
<dbReference type="OrthoDB" id="9757990at2"/>
<evidence type="ECO:0000256" key="6">
    <source>
        <dbReference type="SAM" id="Phobius"/>
    </source>
</evidence>
<dbReference type="SUPFAM" id="SSF47384">
    <property type="entry name" value="Homodimeric domain of signal transducing histidine kinase"/>
    <property type="match status" value="1"/>
</dbReference>
<protein>
    <recommendedName>
        <fullName evidence="2">histidine kinase</fullName>
        <ecNumber evidence="2">2.7.13.3</ecNumber>
    </recommendedName>
</protein>
<dbReference type="InterPro" id="IPR036890">
    <property type="entry name" value="HATPase_C_sf"/>
</dbReference>
<feature type="transmembrane region" description="Helical" evidence="6">
    <location>
        <begin position="75"/>
        <end position="96"/>
    </location>
</feature>
<keyword evidence="3" id="KW-0597">Phosphoprotein</keyword>
<feature type="domain" description="Histidine kinase" evidence="7">
    <location>
        <begin position="239"/>
        <end position="454"/>
    </location>
</feature>
<organism evidence="8 9">
    <name type="scientific">Chitinophaga pinensis</name>
    <dbReference type="NCBI Taxonomy" id="79329"/>
    <lineage>
        <taxon>Bacteria</taxon>
        <taxon>Pseudomonadati</taxon>
        <taxon>Bacteroidota</taxon>
        <taxon>Chitinophagia</taxon>
        <taxon>Chitinophagales</taxon>
        <taxon>Chitinophagaceae</taxon>
        <taxon>Chitinophaga</taxon>
    </lineage>
</organism>
<dbReference type="InterPro" id="IPR005467">
    <property type="entry name" value="His_kinase_dom"/>
</dbReference>
<dbReference type="GO" id="GO:0005886">
    <property type="term" value="C:plasma membrane"/>
    <property type="evidence" value="ECO:0007669"/>
    <property type="project" value="TreeGrafter"/>
</dbReference>
<dbReference type="Pfam" id="PF00512">
    <property type="entry name" value="HisKA"/>
    <property type="match status" value="1"/>
</dbReference>
<evidence type="ECO:0000256" key="5">
    <source>
        <dbReference type="ARBA" id="ARBA00022777"/>
    </source>
</evidence>
<dbReference type="Proteomes" id="UP000318815">
    <property type="component" value="Unassembled WGS sequence"/>
</dbReference>
<dbReference type="SMART" id="SM00388">
    <property type="entry name" value="HisKA"/>
    <property type="match status" value="1"/>
</dbReference>
<dbReference type="InterPro" id="IPR003661">
    <property type="entry name" value="HisK_dim/P_dom"/>
</dbReference>
<keyword evidence="9" id="KW-1185">Reference proteome</keyword>
<dbReference type="GO" id="GO:0000155">
    <property type="term" value="F:phosphorelay sensor kinase activity"/>
    <property type="evidence" value="ECO:0007669"/>
    <property type="project" value="InterPro"/>
</dbReference>
<dbReference type="AlphaFoldDB" id="A0A5C6LRM2"/>
<sequence length="455" mass="52192">MGEHVSYYVTLMKLYLFSPIEKKYREEFNQHTRQQNIKVTAYIALIVAFAAICIRVASWIIPYQKMLLPQRYTEYVFINNCMIGTSALFACLLYIIKKKPHPKQQNRYHFVSILYTLLFTGSCMSLTFVAQHNPKNTMTMLLLGLLTVGVLLIFTIRNLLLVAGLSIVTFVLFFDLFQVSEETRALNYVAFWLIIACFMVISRLIYSYHANYFIKLKTIEDKNEEIQRANKLKNEILAIVAHDLRNPIAGIRSVTHLMEEYPYTPEQENKYLFWIKDACETADQIIEELLLAAKQRESGQLQTDFISLNDWLQDVRDNWLQQSGFNRAISLELPSEELKARIHTGKMQRVVDNLLHNAAKFTPVEGAITIGMRQHRGGVRISVSDTGIGIPEALIPHLFDQFTSASRKGLNEEPSNGLGLHICKQLVQEHGGKIYVNSQENKGTIFSIDLPFTLL</sequence>
<evidence type="ECO:0000313" key="8">
    <source>
        <dbReference type="EMBL" id="TWV99852.1"/>
    </source>
</evidence>
<feature type="transmembrane region" description="Helical" evidence="6">
    <location>
        <begin position="39"/>
        <end position="63"/>
    </location>
</feature>
<keyword evidence="6" id="KW-1133">Transmembrane helix</keyword>
<dbReference type="SUPFAM" id="SSF55874">
    <property type="entry name" value="ATPase domain of HSP90 chaperone/DNA topoisomerase II/histidine kinase"/>
    <property type="match status" value="1"/>
</dbReference>
<dbReference type="Gene3D" id="3.30.565.10">
    <property type="entry name" value="Histidine kinase-like ATPase, C-terminal domain"/>
    <property type="match status" value="1"/>
</dbReference>
<dbReference type="InterPro" id="IPR036097">
    <property type="entry name" value="HisK_dim/P_sf"/>
</dbReference>
<reference evidence="8 9" key="1">
    <citation type="submission" date="2019-08" db="EMBL/GenBank/DDBJ databases">
        <title>Whole genome sequencing of chitin degrading bacteria Chitinophaga pinensis YS16.</title>
        <authorList>
            <person name="Singh R.P."/>
            <person name="Manchanda G."/>
            <person name="Maurya I.K."/>
            <person name="Joshi N.K."/>
            <person name="Srivastava A.K."/>
        </authorList>
    </citation>
    <scope>NUCLEOTIDE SEQUENCE [LARGE SCALE GENOMIC DNA]</scope>
    <source>
        <strain evidence="8 9">YS-16</strain>
    </source>
</reference>
<feature type="transmembrane region" description="Helical" evidence="6">
    <location>
        <begin position="159"/>
        <end position="179"/>
    </location>
</feature>
<name>A0A5C6LRM2_9BACT</name>
<dbReference type="GO" id="GO:0009927">
    <property type="term" value="F:histidine phosphotransfer kinase activity"/>
    <property type="evidence" value="ECO:0007669"/>
    <property type="project" value="TreeGrafter"/>
</dbReference>
<dbReference type="PROSITE" id="PS50109">
    <property type="entry name" value="HIS_KIN"/>
    <property type="match status" value="1"/>
</dbReference>
<evidence type="ECO:0000256" key="3">
    <source>
        <dbReference type="ARBA" id="ARBA00022553"/>
    </source>
</evidence>
<dbReference type="PANTHER" id="PTHR43047">
    <property type="entry name" value="TWO-COMPONENT HISTIDINE PROTEIN KINASE"/>
    <property type="match status" value="1"/>
</dbReference>
<feature type="transmembrane region" description="Helical" evidence="6">
    <location>
        <begin position="108"/>
        <end position="130"/>
    </location>
</feature>
<accession>A0A5C6LRM2</accession>
<dbReference type="Gene3D" id="1.10.287.130">
    <property type="match status" value="1"/>
</dbReference>
<evidence type="ECO:0000256" key="2">
    <source>
        <dbReference type="ARBA" id="ARBA00012438"/>
    </source>
</evidence>
<comment type="catalytic activity">
    <reaction evidence="1">
        <text>ATP + protein L-histidine = ADP + protein N-phospho-L-histidine.</text>
        <dbReference type="EC" id="2.7.13.3"/>
    </reaction>
</comment>
<evidence type="ECO:0000259" key="7">
    <source>
        <dbReference type="PROSITE" id="PS50109"/>
    </source>
</evidence>
<proteinExistence type="predicted"/>
<keyword evidence="5 8" id="KW-0418">Kinase</keyword>
<evidence type="ECO:0000313" key="9">
    <source>
        <dbReference type="Proteomes" id="UP000318815"/>
    </source>
</evidence>